<protein>
    <submittedName>
        <fullName evidence="2">Uncharacterized protein</fullName>
    </submittedName>
</protein>
<dbReference type="Proteomes" id="UP000007755">
    <property type="component" value="Unassembled WGS sequence"/>
</dbReference>
<gene>
    <name evidence="2" type="ORF">G5I_02806</name>
</gene>
<sequence length="93" mass="10405">MWGCTIESKIDNSSAGSALHLLYPPEAHHERDRLMNSGRGCRAVNPSVCSAYDETSKRARVDEKAGGEEDDEIRNEKVETSRNPGVRCTRRDE</sequence>
<feature type="compositionally biased region" description="Basic and acidic residues" evidence="1">
    <location>
        <begin position="56"/>
        <end position="67"/>
    </location>
</feature>
<evidence type="ECO:0000256" key="1">
    <source>
        <dbReference type="SAM" id="MobiDB-lite"/>
    </source>
</evidence>
<evidence type="ECO:0000313" key="3">
    <source>
        <dbReference type="Proteomes" id="UP000007755"/>
    </source>
</evidence>
<dbReference type="AlphaFoldDB" id="F4WBA0"/>
<reference evidence="2" key="1">
    <citation type="submission" date="2011-02" db="EMBL/GenBank/DDBJ databases">
        <title>The genome of the leaf-cutting ant Acromyrmex echinatior suggests key adaptations to social evolution and fungus farming.</title>
        <authorList>
            <person name="Nygaard S."/>
            <person name="Zhang G."/>
        </authorList>
    </citation>
    <scope>NUCLEOTIDE SEQUENCE</scope>
</reference>
<dbReference type="InParanoid" id="F4WBA0"/>
<dbReference type="EMBL" id="GL888060">
    <property type="protein sequence ID" value="EGI68521.1"/>
    <property type="molecule type" value="Genomic_DNA"/>
</dbReference>
<name>F4WBA0_ACREC</name>
<proteinExistence type="predicted"/>
<organism evidence="3">
    <name type="scientific">Acromyrmex echinatior</name>
    <name type="common">Panamanian leafcutter ant</name>
    <name type="synonym">Acromyrmex octospinosus echinatior</name>
    <dbReference type="NCBI Taxonomy" id="103372"/>
    <lineage>
        <taxon>Eukaryota</taxon>
        <taxon>Metazoa</taxon>
        <taxon>Ecdysozoa</taxon>
        <taxon>Arthropoda</taxon>
        <taxon>Hexapoda</taxon>
        <taxon>Insecta</taxon>
        <taxon>Pterygota</taxon>
        <taxon>Neoptera</taxon>
        <taxon>Endopterygota</taxon>
        <taxon>Hymenoptera</taxon>
        <taxon>Apocrita</taxon>
        <taxon>Aculeata</taxon>
        <taxon>Formicoidea</taxon>
        <taxon>Formicidae</taxon>
        <taxon>Myrmicinae</taxon>
        <taxon>Acromyrmex</taxon>
    </lineage>
</organism>
<keyword evidence="3" id="KW-1185">Reference proteome</keyword>
<evidence type="ECO:0000313" key="2">
    <source>
        <dbReference type="EMBL" id="EGI68521.1"/>
    </source>
</evidence>
<accession>F4WBA0</accession>
<feature type="region of interest" description="Disordered" evidence="1">
    <location>
        <begin position="56"/>
        <end position="93"/>
    </location>
</feature>